<feature type="transmembrane region" description="Helical" evidence="1">
    <location>
        <begin position="12"/>
        <end position="29"/>
    </location>
</feature>
<dbReference type="InParanoid" id="M1Z1U2"/>
<dbReference type="Proteomes" id="UP000011704">
    <property type="component" value="Unassembled WGS sequence"/>
</dbReference>
<dbReference type="Pfam" id="PF14334">
    <property type="entry name" value="DUF4390"/>
    <property type="match status" value="1"/>
</dbReference>
<accession>M1Z1U2</accession>
<dbReference type="RefSeq" id="WP_005011384.1">
    <property type="nucleotide sequence ID" value="NZ_HG422173.1"/>
</dbReference>
<keyword evidence="1" id="KW-1133">Transmembrane helix</keyword>
<keyword evidence="1" id="KW-0472">Membrane</keyword>
<dbReference type="OrthoDB" id="5431158at2"/>
<protein>
    <recommendedName>
        <fullName evidence="4">DUF4390 domain-containing protein</fullName>
    </recommendedName>
</protein>
<dbReference type="EMBL" id="CAQJ01000101">
    <property type="protein sequence ID" value="CCQ91974.1"/>
    <property type="molecule type" value="Genomic_DNA"/>
</dbReference>
<proteinExistence type="predicted"/>
<organism evidence="2 3">
    <name type="scientific">Nitrospina gracilis (strain 3/211)</name>
    <dbReference type="NCBI Taxonomy" id="1266370"/>
    <lineage>
        <taxon>Bacteria</taxon>
        <taxon>Pseudomonadati</taxon>
        <taxon>Nitrospinota/Tectimicrobiota group</taxon>
        <taxon>Nitrospinota</taxon>
        <taxon>Nitrospinia</taxon>
        <taxon>Nitrospinales</taxon>
        <taxon>Nitrospinaceae</taxon>
        <taxon>Nitrospina</taxon>
    </lineage>
</organism>
<evidence type="ECO:0008006" key="4">
    <source>
        <dbReference type="Google" id="ProtNLM"/>
    </source>
</evidence>
<keyword evidence="3" id="KW-1185">Reference proteome</keyword>
<keyword evidence="1" id="KW-0812">Transmembrane</keyword>
<dbReference type="STRING" id="1266370.NITGR_910023"/>
<sequence>MLAQTVSGCIRQGIFILLCIGFMVIPAWANPVLSNVTLRSDHEQILMDGTLHDAFTDKMMEALHSGVPLTFHYKVELRRHLSFYPDEVISQKTITHTVQYDTLKKTYEFSSQGDNMERKVVTRKADLCRELMMTLKDIPLSSIYLLDPDEWYYVRVKAEMINDDGLWFPFNWLLFFVPIHDFETSWTESSLIQVEPNKGFPADATQPLRSPSGTHGGGLNNAVRAFSK</sequence>
<dbReference type="InterPro" id="IPR025500">
    <property type="entry name" value="DUF4390"/>
</dbReference>
<evidence type="ECO:0000313" key="2">
    <source>
        <dbReference type="EMBL" id="CCQ91974.1"/>
    </source>
</evidence>
<dbReference type="HOGENOM" id="CLU_070058_3_0_0"/>
<comment type="caution">
    <text evidence="2">The sequence shown here is derived from an EMBL/GenBank/DDBJ whole genome shotgun (WGS) entry which is preliminary data.</text>
</comment>
<evidence type="ECO:0000313" key="3">
    <source>
        <dbReference type="Proteomes" id="UP000011704"/>
    </source>
</evidence>
<gene>
    <name evidence="2" type="ORF">NITGR_910023</name>
</gene>
<reference evidence="2 3" key="1">
    <citation type="journal article" date="2013" name="Front. Microbiol.">
        <title>The genome of Nitrospina gracilis illuminates the metabolism and evolution of the major marine nitrite oxidizer.</title>
        <authorList>
            <person name="Luecker S."/>
            <person name="Nowka B."/>
            <person name="Rattei T."/>
            <person name="Spieck E."/>
            <person name="and Daims H."/>
        </authorList>
    </citation>
    <scope>NUCLEOTIDE SEQUENCE [LARGE SCALE GENOMIC DNA]</scope>
    <source>
        <strain evidence="2 3">3/211</strain>
    </source>
</reference>
<evidence type="ECO:0000256" key="1">
    <source>
        <dbReference type="SAM" id="Phobius"/>
    </source>
</evidence>
<dbReference type="AlphaFoldDB" id="M1Z1U2"/>
<name>M1Z1U2_NITG3</name>